<evidence type="ECO:0000259" key="2">
    <source>
        <dbReference type="Pfam" id="PF13635"/>
    </source>
</evidence>
<dbReference type="Pfam" id="PF13635">
    <property type="entry name" value="DUF4143"/>
    <property type="match status" value="1"/>
</dbReference>
<comment type="caution">
    <text evidence="3">The sequence shown here is derived from an EMBL/GenBank/DDBJ whole genome shotgun (WGS) entry which is preliminary data.</text>
</comment>
<dbReference type="PANTHER" id="PTHR43566">
    <property type="entry name" value="CONSERVED PROTEIN"/>
    <property type="match status" value="1"/>
</dbReference>
<organism evidence="3 4">
    <name type="scientific">Pseudonocardia asaccharolytica DSM 44247 = NBRC 16224</name>
    <dbReference type="NCBI Taxonomy" id="1123024"/>
    <lineage>
        <taxon>Bacteria</taxon>
        <taxon>Bacillati</taxon>
        <taxon>Actinomycetota</taxon>
        <taxon>Actinomycetes</taxon>
        <taxon>Pseudonocardiales</taxon>
        <taxon>Pseudonocardiaceae</taxon>
        <taxon>Pseudonocardia</taxon>
    </lineage>
</organism>
<feature type="domain" description="DUF4143" evidence="2">
    <location>
        <begin position="195"/>
        <end position="372"/>
    </location>
</feature>
<dbReference type="InterPro" id="IPR025420">
    <property type="entry name" value="DUF4143"/>
</dbReference>
<keyword evidence="4" id="KW-1185">Reference proteome</keyword>
<evidence type="ECO:0000313" key="4">
    <source>
        <dbReference type="Proteomes" id="UP000321328"/>
    </source>
</evidence>
<evidence type="ECO:0000259" key="1">
    <source>
        <dbReference type="Pfam" id="PF13173"/>
    </source>
</evidence>
<proteinExistence type="predicted"/>
<dbReference type="EMBL" id="BJVI01000038">
    <property type="protein sequence ID" value="GEL19491.1"/>
    <property type="molecule type" value="Genomic_DNA"/>
</dbReference>
<protein>
    <submittedName>
        <fullName evidence="3">ATPase AAA</fullName>
    </submittedName>
</protein>
<dbReference type="STRING" id="1123024.GCA_000423625_01424"/>
<evidence type="ECO:0000313" key="3">
    <source>
        <dbReference type="EMBL" id="GEL19491.1"/>
    </source>
</evidence>
<dbReference type="Pfam" id="PF13173">
    <property type="entry name" value="AAA_14"/>
    <property type="match status" value="1"/>
</dbReference>
<sequence length="424" mass="45617">MDEYLRRTVDDELDELLPELPAIAIDGPKGVGKTATALRRAATVHRLDDPRQREVLAADPDRLVAGAPPVLIDEWQRFPYGWDLVHRAVDAGAGGGRYLLTGSAVPLEQPTHWGAGRIVTLRMRPLSLAERGLVPPTVSLAELLSGARPPVAGSSPLGLADYAEEIVGSGLPDLRGKAGRARRARLDGYLDRIVERDFADQGRPLRDPRGLRRWLAAYAAATATTASLETIRGAAAGANDAVPSRPTTLHYRQVLEQLWILDPVEAWLPTRNHLARLAAPPKHHLADPALAARLLGADVDALLQADPLGPPVPRDGPLLGKLFESLVALGVRVAAQAAEARVRHLRTKGGEREIDLIVERAEGRVVAIEVKLGAIVDDRDVRHLHWLAGALGPDLLDAVIVTTGWEAYRRTDGIAIVPAALLGP</sequence>
<gene>
    <name evidence="3" type="ORF">PA7_33280</name>
</gene>
<dbReference type="RefSeq" id="WP_028929446.1">
    <property type="nucleotide sequence ID" value="NZ_AUII01000004.1"/>
</dbReference>
<name>A0A511D3W6_9PSEU</name>
<dbReference type="InterPro" id="IPR041682">
    <property type="entry name" value="AAA_14"/>
</dbReference>
<dbReference type="OrthoDB" id="128089at2"/>
<accession>A0A511D3W6</accession>
<dbReference type="PANTHER" id="PTHR43566:SF2">
    <property type="entry name" value="DUF4143 DOMAIN-CONTAINING PROTEIN"/>
    <property type="match status" value="1"/>
</dbReference>
<reference evidence="3 4" key="1">
    <citation type="submission" date="2019-07" db="EMBL/GenBank/DDBJ databases">
        <title>Whole genome shotgun sequence of Pseudonocardia asaccharolytica NBRC 16224.</title>
        <authorList>
            <person name="Hosoyama A."/>
            <person name="Uohara A."/>
            <person name="Ohji S."/>
            <person name="Ichikawa N."/>
        </authorList>
    </citation>
    <scope>NUCLEOTIDE SEQUENCE [LARGE SCALE GENOMIC DNA]</scope>
    <source>
        <strain evidence="3 4">NBRC 16224</strain>
    </source>
</reference>
<feature type="domain" description="AAA" evidence="1">
    <location>
        <begin position="21"/>
        <end position="130"/>
    </location>
</feature>
<dbReference type="Proteomes" id="UP000321328">
    <property type="component" value="Unassembled WGS sequence"/>
</dbReference>
<dbReference type="AlphaFoldDB" id="A0A511D3W6"/>